<evidence type="ECO:0000313" key="1">
    <source>
        <dbReference type="EMBL" id="CAL1531826.1"/>
    </source>
</evidence>
<feature type="non-terminal residue" evidence="1">
    <location>
        <position position="1"/>
    </location>
</feature>
<protein>
    <submittedName>
        <fullName evidence="1">Uncharacterized protein</fullName>
    </submittedName>
</protein>
<accession>A0AAV2HD65</accession>
<name>A0AAV2HD65_LYMST</name>
<reference evidence="1 2" key="1">
    <citation type="submission" date="2024-04" db="EMBL/GenBank/DDBJ databases">
        <authorList>
            <consortium name="Genoscope - CEA"/>
            <person name="William W."/>
        </authorList>
    </citation>
    <scope>NUCLEOTIDE SEQUENCE [LARGE SCALE GENOMIC DNA]</scope>
</reference>
<dbReference type="Proteomes" id="UP001497497">
    <property type="component" value="Unassembled WGS sequence"/>
</dbReference>
<dbReference type="AlphaFoldDB" id="A0AAV2HD65"/>
<proteinExistence type="predicted"/>
<comment type="caution">
    <text evidence="1">The sequence shown here is derived from an EMBL/GenBank/DDBJ whole genome shotgun (WGS) entry which is preliminary data.</text>
</comment>
<gene>
    <name evidence="1" type="ORF">GSLYS_00005921001</name>
</gene>
<keyword evidence="2" id="KW-1185">Reference proteome</keyword>
<dbReference type="EMBL" id="CAXITT010000098">
    <property type="protein sequence ID" value="CAL1531826.1"/>
    <property type="molecule type" value="Genomic_DNA"/>
</dbReference>
<organism evidence="1 2">
    <name type="scientific">Lymnaea stagnalis</name>
    <name type="common">Great pond snail</name>
    <name type="synonym">Helix stagnalis</name>
    <dbReference type="NCBI Taxonomy" id="6523"/>
    <lineage>
        <taxon>Eukaryota</taxon>
        <taxon>Metazoa</taxon>
        <taxon>Spiralia</taxon>
        <taxon>Lophotrochozoa</taxon>
        <taxon>Mollusca</taxon>
        <taxon>Gastropoda</taxon>
        <taxon>Heterobranchia</taxon>
        <taxon>Euthyneura</taxon>
        <taxon>Panpulmonata</taxon>
        <taxon>Hygrophila</taxon>
        <taxon>Lymnaeoidea</taxon>
        <taxon>Lymnaeidae</taxon>
        <taxon>Lymnaea</taxon>
    </lineage>
</organism>
<evidence type="ECO:0000313" key="2">
    <source>
        <dbReference type="Proteomes" id="UP001497497"/>
    </source>
</evidence>
<sequence length="42" mass="4912">QSISKASEIYHQLFKDPKKEAAFWLDHVIKYGGAYMRSNPQK</sequence>
<feature type="non-terminal residue" evidence="1">
    <location>
        <position position="42"/>
    </location>
</feature>